<accession>A0AAE3H2Z2</accession>
<dbReference type="AlphaFoldDB" id="A0AAE3H2Z2"/>
<dbReference type="SMART" id="SM01119">
    <property type="entry name" value="D-ser_dehydrat"/>
    <property type="match status" value="1"/>
</dbReference>
<keyword evidence="5" id="KW-1185">Reference proteome</keyword>
<dbReference type="Proteomes" id="UP001204144">
    <property type="component" value="Unassembled WGS sequence"/>
</dbReference>
<dbReference type="InterPro" id="IPR026956">
    <property type="entry name" value="D-ser_dehydrat-like_dom"/>
</dbReference>
<dbReference type="PANTHER" id="PTHR28004">
    <property type="entry name" value="ZGC:162816-RELATED"/>
    <property type="match status" value="1"/>
</dbReference>
<dbReference type="InterPro" id="IPR029066">
    <property type="entry name" value="PLP-binding_barrel"/>
</dbReference>
<evidence type="ECO:0000256" key="1">
    <source>
        <dbReference type="ARBA" id="ARBA00005323"/>
    </source>
</evidence>
<evidence type="ECO:0000259" key="3">
    <source>
        <dbReference type="SMART" id="SM01119"/>
    </source>
</evidence>
<dbReference type="GO" id="GO:0036088">
    <property type="term" value="P:D-serine catabolic process"/>
    <property type="evidence" value="ECO:0007669"/>
    <property type="project" value="TreeGrafter"/>
</dbReference>
<dbReference type="PANTHER" id="PTHR28004:SF2">
    <property type="entry name" value="D-SERINE DEHYDRATASE"/>
    <property type="match status" value="1"/>
</dbReference>
<sequence>MTSNLAQIDSPSLLILKEKIEGNIDKMIAIAGGDSSRLMPHIKTNKMENVVRIMISKGIRKFKAATIAEAELVAMAGAEKVLISHQLLGPKIDRLLSLIVKYPNSKFASLADCNAVVDEISEKFSSKNIIAEIYYDINNGMDRSGHEIDEQLANDLKYAASKPSIKLSGLQVYDGHIRDDAFGERKAKIEAGMKKVYEILAELKPEIGDLEVIAGGTPAFTSHASEISRTLSPGTCVLWDWGYGDKFAEQNFEFAALVMSRIISKPKRGIITTDMGHKAISSENPIDKRIRFLNHDDLKLVSQSEEHGVIETPNWDNYKVGDILLGVPYHVCPTVNLYDEAQVIENSQWTNTWKIEGRKRKINV</sequence>
<comment type="similarity">
    <text evidence="1">Belongs to the DSD1 family.</text>
</comment>
<protein>
    <submittedName>
        <fullName evidence="4">D-TA family PLP-dependent enzyme</fullName>
    </submittedName>
</protein>
<name>A0AAE3H2Z2_9BACT</name>
<comment type="caution">
    <text evidence="4">The sequence shown here is derived from an EMBL/GenBank/DDBJ whole genome shotgun (WGS) entry which is preliminary data.</text>
</comment>
<dbReference type="CDD" id="cd06821">
    <property type="entry name" value="PLPDE_III_D-TA"/>
    <property type="match status" value="1"/>
</dbReference>
<dbReference type="InterPro" id="IPR051466">
    <property type="entry name" value="D-amino_acid_metab_enzyme"/>
</dbReference>
<feature type="domain" description="D-serine dehydratase-like" evidence="3">
    <location>
        <begin position="255"/>
        <end position="345"/>
    </location>
</feature>
<dbReference type="Pfam" id="PF01168">
    <property type="entry name" value="Ala_racemase_N"/>
    <property type="match status" value="1"/>
</dbReference>
<dbReference type="Pfam" id="PF14031">
    <property type="entry name" value="D-ser_dehydrat"/>
    <property type="match status" value="1"/>
</dbReference>
<dbReference type="RefSeq" id="WP_255036892.1">
    <property type="nucleotide sequence ID" value="NZ_RJUF01000020.1"/>
</dbReference>
<evidence type="ECO:0000256" key="2">
    <source>
        <dbReference type="ARBA" id="ARBA00023239"/>
    </source>
</evidence>
<dbReference type="SUPFAM" id="SSF51419">
    <property type="entry name" value="PLP-binding barrel"/>
    <property type="match status" value="1"/>
</dbReference>
<dbReference type="GO" id="GO:0008721">
    <property type="term" value="F:D-serine ammonia-lyase activity"/>
    <property type="evidence" value="ECO:0007669"/>
    <property type="project" value="TreeGrafter"/>
</dbReference>
<evidence type="ECO:0000313" key="4">
    <source>
        <dbReference type="EMBL" id="MCP9763106.1"/>
    </source>
</evidence>
<proteinExistence type="inferred from homology"/>
<dbReference type="InterPro" id="IPR042208">
    <property type="entry name" value="D-ser_dehydrat-like_sf"/>
</dbReference>
<evidence type="ECO:0000313" key="5">
    <source>
        <dbReference type="Proteomes" id="UP001204144"/>
    </source>
</evidence>
<gene>
    <name evidence="4" type="ORF">EGI31_09070</name>
</gene>
<keyword evidence="2" id="KW-0456">Lyase</keyword>
<dbReference type="InterPro" id="IPR001608">
    <property type="entry name" value="Ala_racemase_N"/>
</dbReference>
<reference evidence="4 5" key="1">
    <citation type="submission" date="2018-11" db="EMBL/GenBank/DDBJ databases">
        <title>Novel bacteria species description.</title>
        <authorList>
            <person name="Han J.-H."/>
        </authorList>
    </citation>
    <scope>NUCLEOTIDE SEQUENCE [LARGE SCALE GENOMIC DNA]</scope>
    <source>
        <strain evidence="4 5">KCTC23259</strain>
    </source>
</reference>
<dbReference type="EMBL" id="RJUF01000020">
    <property type="protein sequence ID" value="MCP9763106.1"/>
    <property type="molecule type" value="Genomic_DNA"/>
</dbReference>
<organism evidence="4 5">
    <name type="scientific">Lacihabitans soyangensis</name>
    <dbReference type="NCBI Taxonomy" id="869394"/>
    <lineage>
        <taxon>Bacteria</taxon>
        <taxon>Pseudomonadati</taxon>
        <taxon>Bacteroidota</taxon>
        <taxon>Cytophagia</taxon>
        <taxon>Cytophagales</taxon>
        <taxon>Leadbetterellaceae</taxon>
        <taxon>Lacihabitans</taxon>
    </lineage>
</organism>
<dbReference type="Gene3D" id="3.20.20.10">
    <property type="entry name" value="Alanine racemase"/>
    <property type="match status" value="1"/>
</dbReference>
<dbReference type="Gene3D" id="2.40.37.20">
    <property type="entry name" value="D-serine dehydratase-like domain"/>
    <property type="match status" value="1"/>
</dbReference>